<evidence type="ECO:0000259" key="1">
    <source>
        <dbReference type="PROSITE" id="PS51833"/>
    </source>
</evidence>
<dbReference type="Pfam" id="PF08668">
    <property type="entry name" value="HDOD"/>
    <property type="match status" value="1"/>
</dbReference>
<protein>
    <submittedName>
        <fullName evidence="2">HDOD domain-containing protein</fullName>
    </submittedName>
</protein>
<dbReference type="InterPro" id="IPR029016">
    <property type="entry name" value="GAF-like_dom_sf"/>
</dbReference>
<organism evidence="2 3">
    <name type="scientific">Gemmatimonas groenlandica</name>
    <dbReference type="NCBI Taxonomy" id="2732249"/>
    <lineage>
        <taxon>Bacteria</taxon>
        <taxon>Pseudomonadati</taxon>
        <taxon>Gemmatimonadota</taxon>
        <taxon>Gemmatimonadia</taxon>
        <taxon>Gemmatimonadales</taxon>
        <taxon>Gemmatimonadaceae</taxon>
        <taxon>Gemmatimonas</taxon>
    </lineage>
</organism>
<dbReference type="AlphaFoldDB" id="A0A6M4ITD5"/>
<dbReference type="RefSeq" id="WP_171226412.1">
    <property type="nucleotide sequence ID" value="NZ_CP053085.1"/>
</dbReference>
<sequence>MMPANAPHLQIDPVDPEESPVRARMSRILEGSDFPALSKQIIETISALDDDASSLQRLANVVLREYSLTLSVVRTANSAHYRRSGRSIQSATHAMMMLGAKTVRQLASSLLLFENFHRRSPALKELMLQSLLTANHAREVANKLGMEEPEEAHLCGMFRNLGEVLIACHFGEDYARIQTMMHDEGKSETGATKAVLGFPYADLGAEVSRHWGMPETVVQGMRARASTSVSLSAAVTAFSHDLTLALYHQEQTPDGAGVALEEVIERHSAKVKISREHVREVIASALNETRELFSSLHIPSDRQRFKQLSESARSAIGVAAFETGEWMAATPELSEDTALQLRDRLRQELESAADASSGTALGDVLLLALEGALRGGPFDRVIVCILDADKGRLVARSGLGEGIEALLPHFDFPMNIRGGPVVTATQQRAPIYLPNDRSMNAIEARWAGTLRVAQFGVFPIVVSGKIVGCLFVDRAMDGEMAAITPDRATLRYVKSLSEIVVTAIAARRRLSTAAAVEPARDTPKSAVPAAAGVEPSRSGADRVALVLQLLQGASSDAVSKESGVPVAQLEAWRAEVLAAAAARLQ</sequence>
<dbReference type="InterPro" id="IPR052340">
    <property type="entry name" value="RNase_Y/CdgJ"/>
</dbReference>
<dbReference type="PROSITE" id="PS51833">
    <property type="entry name" value="HDOD"/>
    <property type="match status" value="1"/>
</dbReference>
<dbReference type="Gene3D" id="3.30.450.40">
    <property type="match status" value="1"/>
</dbReference>
<keyword evidence="3" id="KW-1185">Reference proteome</keyword>
<dbReference type="Proteomes" id="UP000500938">
    <property type="component" value="Chromosome"/>
</dbReference>
<accession>A0A6M4ITD5</accession>
<gene>
    <name evidence="2" type="ORF">HKW67_16360</name>
</gene>
<feature type="domain" description="HDOD" evidence="1">
    <location>
        <begin position="34"/>
        <end position="227"/>
    </location>
</feature>
<dbReference type="InterPro" id="IPR013976">
    <property type="entry name" value="HDOD"/>
</dbReference>
<dbReference type="SUPFAM" id="SSF109604">
    <property type="entry name" value="HD-domain/PDEase-like"/>
    <property type="match status" value="1"/>
</dbReference>
<dbReference type="SUPFAM" id="SSF55781">
    <property type="entry name" value="GAF domain-like"/>
    <property type="match status" value="1"/>
</dbReference>
<dbReference type="EMBL" id="CP053085">
    <property type="protein sequence ID" value="QJR36979.1"/>
    <property type="molecule type" value="Genomic_DNA"/>
</dbReference>
<dbReference type="Gene3D" id="1.10.3210.10">
    <property type="entry name" value="Hypothetical protein af1432"/>
    <property type="match status" value="1"/>
</dbReference>
<dbReference type="PANTHER" id="PTHR33525:SF4">
    <property type="entry name" value="CYCLIC DI-GMP PHOSPHODIESTERASE CDGJ"/>
    <property type="match status" value="1"/>
</dbReference>
<reference evidence="2 3" key="1">
    <citation type="submission" date="2020-05" db="EMBL/GenBank/DDBJ databases">
        <title>Complete genome sequence of Gemmatimonas greenlandica TET16.</title>
        <authorList>
            <person name="Zeng Y."/>
        </authorList>
    </citation>
    <scope>NUCLEOTIDE SEQUENCE [LARGE SCALE GENOMIC DNA]</scope>
    <source>
        <strain evidence="2 3">TET16</strain>
    </source>
</reference>
<dbReference type="KEGG" id="ggr:HKW67_16360"/>
<evidence type="ECO:0000313" key="2">
    <source>
        <dbReference type="EMBL" id="QJR36979.1"/>
    </source>
</evidence>
<name>A0A6M4ITD5_9BACT</name>
<proteinExistence type="predicted"/>
<evidence type="ECO:0000313" key="3">
    <source>
        <dbReference type="Proteomes" id="UP000500938"/>
    </source>
</evidence>
<dbReference type="PANTHER" id="PTHR33525">
    <property type="match status" value="1"/>
</dbReference>